<evidence type="ECO:0000313" key="4">
    <source>
        <dbReference type="Proteomes" id="UP000054166"/>
    </source>
</evidence>
<name>A0A0C3B7V5_PILCF</name>
<evidence type="ECO:0000256" key="2">
    <source>
        <dbReference type="SAM" id="MobiDB-lite"/>
    </source>
</evidence>
<dbReference type="HOGENOM" id="CLU_1220103_0_0_1"/>
<sequence>MSGITVDEIPSAALRASVVDELRLLDAHPPADEYADLPENPPPYNSFEVAYEHWCDADKAKLAMLALDQDSSTAATETELKAAKQVLKQLQATSKELFEKSRTKRNSFTSYFGFGKSNRKSGSPADASGSADSPVTEKFRKAHEAEMKQGIIVESLAANIEEVRRKREALNDIASGGNLAWNRLLRIVDGTLSGRAELAVAMGEAMERLDNVESAYNLVGCQSSFLQ</sequence>
<dbReference type="AlphaFoldDB" id="A0A0C3B7V5"/>
<gene>
    <name evidence="3" type="ORF">PILCRDRAFT_461047</name>
</gene>
<organism evidence="3 4">
    <name type="scientific">Piloderma croceum (strain F 1598)</name>
    <dbReference type="NCBI Taxonomy" id="765440"/>
    <lineage>
        <taxon>Eukaryota</taxon>
        <taxon>Fungi</taxon>
        <taxon>Dikarya</taxon>
        <taxon>Basidiomycota</taxon>
        <taxon>Agaricomycotina</taxon>
        <taxon>Agaricomycetes</taxon>
        <taxon>Agaricomycetidae</taxon>
        <taxon>Atheliales</taxon>
        <taxon>Atheliaceae</taxon>
        <taxon>Piloderma</taxon>
    </lineage>
</organism>
<dbReference type="InParanoid" id="A0A0C3B7V5"/>
<feature type="region of interest" description="Disordered" evidence="2">
    <location>
        <begin position="117"/>
        <end position="137"/>
    </location>
</feature>
<accession>A0A0C3B7V5</accession>
<dbReference type="Proteomes" id="UP000054166">
    <property type="component" value="Unassembled WGS sequence"/>
</dbReference>
<evidence type="ECO:0000313" key="3">
    <source>
        <dbReference type="EMBL" id="KIM82388.1"/>
    </source>
</evidence>
<reference evidence="4" key="2">
    <citation type="submission" date="2015-01" db="EMBL/GenBank/DDBJ databases">
        <title>Evolutionary Origins and Diversification of the Mycorrhizal Mutualists.</title>
        <authorList>
            <consortium name="DOE Joint Genome Institute"/>
            <consortium name="Mycorrhizal Genomics Consortium"/>
            <person name="Kohler A."/>
            <person name="Kuo A."/>
            <person name="Nagy L.G."/>
            <person name="Floudas D."/>
            <person name="Copeland A."/>
            <person name="Barry K.W."/>
            <person name="Cichocki N."/>
            <person name="Veneault-Fourrey C."/>
            <person name="LaButti K."/>
            <person name="Lindquist E.A."/>
            <person name="Lipzen A."/>
            <person name="Lundell T."/>
            <person name="Morin E."/>
            <person name="Murat C."/>
            <person name="Riley R."/>
            <person name="Ohm R."/>
            <person name="Sun H."/>
            <person name="Tunlid A."/>
            <person name="Henrissat B."/>
            <person name="Grigoriev I.V."/>
            <person name="Hibbett D.S."/>
            <person name="Martin F."/>
        </authorList>
    </citation>
    <scope>NUCLEOTIDE SEQUENCE [LARGE SCALE GENOMIC DNA]</scope>
    <source>
        <strain evidence="4">F 1598</strain>
    </source>
</reference>
<feature type="compositionally biased region" description="Low complexity" evidence="2">
    <location>
        <begin position="121"/>
        <end position="134"/>
    </location>
</feature>
<proteinExistence type="predicted"/>
<evidence type="ECO:0000256" key="1">
    <source>
        <dbReference type="SAM" id="Coils"/>
    </source>
</evidence>
<protein>
    <submittedName>
        <fullName evidence="3">Uncharacterized protein</fullName>
    </submittedName>
</protein>
<keyword evidence="1" id="KW-0175">Coiled coil</keyword>
<keyword evidence="4" id="KW-1185">Reference proteome</keyword>
<feature type="coiled-coil region" evidence="1">
    <location>
        <begin position="73"/>
        <end position="100"/>
    </location>
</feature>
<reference evidence="3 4" key="1">
    <citation type="submission" date="2014-04" db="EMBL/GenBank/DDBJ databases">
        <authorList>
            <consortium name="DOE Joint Genome Institute"/>
            <person name="Kuo A."/>
            <person name="Tarkka M."/>
            <person name="Buscot F."/>
            <person name="Kohler A."/>
            <person name="Nagy L.G."/>
            <person name="Floudas D."/>
            <person name="Copeland A."/>
            <person name="Barry K.W."/>
            <person name="Cichocki N."/>
            <person name="Veneault-Fourrey C."/>
            <person name="LaButti K."/>
            <person name="Lindquist E.A."/>
            <person name="Lipzen A."/>
            <person name="Lundell T."/>
            <person name="Morin E."/>
            <person name="Murat C."/>
            <person name="Sun H."/>
            <person name="Tunlid A."/>
            <person name="Henrissat B."/>
            <person name="Grigoriev I.V."/>
            <person name="Hibbett D.S."/>
            <person name="Martin F."/>
            <person name="Nordberg H.P."/>
            <person name="Cantor M.N."/>
            <person name="Hua S.X."/>
        </authorList>
    </citation>
    <scope>NUCLEOTIDE SEQUENCE [LARGE SCALE GENOMIC DNA]</scope>
    <source>
        <strain evidence="3 4">F 1598</strain>
    </source>
</reference>
<dbReference type="EMBL" id="KN832994">
    <property type="protein sequence ID" value="KIM82388.1"/>
    <property type="molecule type" value="Genomic_DNA"/>
</dbReference>